<dbReference type="GO" id="GO:0022857">
    <property type="term" value="F:transmembrane transporter activity"/>
    <property type="evidence" value="ECO:0007669"/>
    <property type="project" value="UniProtKB-UniRule"/>
</dbReference>
<proteinExistence type="inferred from homology"/>
<dbReference type="GO" id="GO:0015740">
    <property type="term" value="P:C4-dicarboxylate transport"/>
    <property type="evidence" value="ECO:0007669"/>
    <property type="project" value="TreeGrafter"/>
</dbReference>
<dbReference type="KEGG" id="hdh:G5B40_11445"/>
<comment type="subcellular location">
    <subcellularLocation>
        <location evidence="1 9">Cell inner membrane</location>
        <topology evidence="1 9">Multi-pass membrane protein</topology>
    </subcellularLocation>
</comment>
<evidence type="ECO:0000313" key="12">
    <source>
        <dbReference type="Proteomes" id="UP000503336"/>
    </source>
</evidence>
<keyword evidence="5 9" id="KW-0812">Transmembrane</keyword>
<keyword evidence="7 9" id="KW-0472">Membrane</keyword>
<feature type="transmembrane region" description="Helical" evidence="9">
    <location>
        <begin position="130"/>
        <end position="151"/>
    </location>
</feature>
<dbReference type="RefSeq" id="WP_165098674.1">
    <property type="nucleotide sequence ID" value="NZ_CP049056.1"/>
</dbReference>
<evidence type="ECO:0000256" key="4">
    <source>
        <dbReference type="ARBA" id="ARBA00022519"/>
    </source>
</evidence>
<feature type="transmembrane region" description="Helical" evidence="9">
    <location>
        <begin position="52"/>
        <end position="69"/>
    </location>
</feature>
<evidence type="ECO:0000256" key="3">
    <source>
        <dbReference type="ARBA" id="ARBA00022475"/>
    </source>
</evidence>
<dbReference type="Pfam" id="PF04290">
    <property type="entry name" value="DctQ"/>
    <property type="match status" value="1"/>
</dbReference>
<gene>
    <name evidence="11" type="ORF">G5B40_11445</name>
</gene>
<dbReference type="PANTHER" id="PTHR35011:SF2">
    <property type="entry name" value="2,3-DIKETO-L-GULONATE TRAP TRANSPORTER SMALL PERMEASE PROTEIN YIAM"/>
    <property type="match status" value="1"/>
</dbReference>
<dbReference type="EMBL" id="CP049056">
    <property type="protein sequence ID" value="QIE56013.1"/>
    <property type="molecule type" value="Genomic_DNA"/>
</dbReference>
<evidence type="ECO:0000313" key="11">
    <source>
        <dbReference type="EMBL" id="QIE56013.1"/>
    </source>
</evidence>
<evidence type="ECO:0000256" key="5">
    <source>
        <dbReference type="ARBA" id="ARBA00022692"/>
    </source>
</evidence>
<keyword evidence="12" id="KW-1185">Reference proteome</keyword>
<evidence type="ECO:0000256" key="6">
    <source>
        <dbReference type="ARBA" id="ARBA00022989"/>
    </source>
</evidence>
<feature type="transmembrane region" description="Helical" evidence="9">
    <location>
        <begin position="90"/>
        <end position="110"/>
    </location>
</feature>
<reference evidence="11 12" key="1">
    <citation type="submission" date="2020-02" db="EMBL/GenBank/DDBJ databases">
        <title>complete genome sequence of Rhodobacteraceae bacterium.</title>
        <authorList>
            <person name="Park J."/>
            <person name="Kim Y.-S."/>
            <person name="Kim K.-H."/>
        </authorList>
    </citation>
    <scope>NUCLEOTIDE SEQUENCE [LARGE SCALE GENOMIC DNA]</scope>
    <source>
        <strain evidence="11 12">RR4-56</strain>
    </source>
</reference>
<feature type="transmembrane region" description="Helical" evidence="9">
    <location>
        <begin position="18"/>
        <end position="37"/>
    </location>
</feature>
<comment type="similarity">
    <text evidence="8 9">Belongs to the TRAP transporter small permease family.</text>
</comment>
<keyword evidence="2 9" id="KW-0813">Transport</keyword>
<keyword evidence="6 9" id="KW-1133">Transmembrane helix</keyword>
<dbReference type="AlphaFoldDB" id="A0A7L5BY01"/>
<dbReference type="InterPro" id="IPR055348">
    <property type="entry name" value="DctQ"/>
</dbReference>
<organism evidence="11 12">
    <name type="scientific">Pikeienuella piscinae</name>
    <dbReference type="NCBI Taxonomy" id="2748098"/>
    <lineage>
        <taxon>Bacteria</taxon>
        <taxon>Pseudomonadati</taxon>
        <taxon>Pseudomonadota</taxon>
        <taxon>Alphaproteobacteria</taxon>
        <taxon>Rhodobacterales</taxon>
        <taxon>Paracoccaceae</taxon>
        <taxon>Pikeienuella</taxon>
    </lineage>
</organism>
<accession>A0A7L5BY01</accession>
<evidence type="ECO:0000256" key="1">
    <source>
        <dbReference type="ARBA" id="ARBA00004429"/>
    </source>
</evidence>
<dbReference type="Proteomes" id="UP000503336">
    <property type="component" value="Chromosome"/>
</dbReference>
<evidence type="ECO:0000256" key="9">
    <source>
        <dbReference type="RuleBase" id="RU369079"/>
    </source>
</evidence>
<comment type="function">
    <text evidence="9">Part of the tripartite ATP-independent periplasmic (TRAP) transport system.</text>
</comment>
<evidence type="ECO:0000256" key="2">
    <source>
        <dbReference type="ARBA" id="ARBA00022448"/>
    </source>
</evidence>
<keyword evidence="3" id="KW-1003">Cell membrane</keyword>
<sequence>MKIEFPKWLLWLDKNFEYYFNVILYSYLTFIIVIEVFRRHVLDNSSSYGEETARYAFIWLAYLAAARGVKKRSHLSIDLIRAFMGRKGNFILFMVNDFLFFVLAVVVIVTGTRFVITTIEYNQYFTGIQIPYWIAVASIPVGWGMIALRVVQRCVLTIQAYRRGEAMEAGFIGGE</sequence>
<comment type="subunit">
    <text evidence="9">The complex comprises the extracytoplasmic solute receptor protein and the two transmembrane proteins.</text>
</comment>
<dbReference type="PANTHER" id="PTHR35011">
    <property type="entry name" value="2,3-DIKETO-L-GULONATE TRAP TRANSPORTER SMALL PERMEASE PROTEIN YIAM"/>
    <property type="match status" value="1"/>
</dbReference>
<name>A0A7L5BY01_9RHOB</name>
<evidence type="ECO:0000256" key="8">
    <source>
        <dbReference type="ARBA" id="ARBA00038436"/>
    </source>
</evidence>
<evidence type="ECO:0000256" key="7">
    <source>
        <dbReference type="ARBA" id="ARBA00023136"/>
    </source>
</evidence>
<protein>
    <recommendedName>
        <fullName evidence="9">TRAP transporter small permease protein</fullName>
    </recommendedName>
</protein>
<dbReference type="GO" id="GO:0005886">
    <property type="term" value="C:plasma membrane"/>
    <property type="evidence" value="ECO:0007669"/>
    <property type="project" value="UniProtKB-SubCell"/>
</dbReference>
<dbReference type="InterPro" id="IPR007387">
    <property type="entry name" value="TRAP_DctQ"/>
</dbReference>
<evidence type="ECO:0000259" key="10">
    <source>
        <dbReference type="Pfam" id="PF04290"/>
    </source>
</evidence>
<keyword evidence="4 9" id="KW-0997">Cell inner membrane</keyword>
<feature type="domain" description="Tripartite ATP-independent periplasmic transporters DctQ component" evidence="10">
    <location>
        <begin position="29"/>
        <end position="158"/>
    </location>
</feature>